<name>A0A0S7B6N4_9CHLR</name>
<gene>
    <name evidence="1" type="ORF">LARV_00616</name>
</gene>
<dbReference type="SUPFAM" id="SSF101898">
    <property type="entry name" value="NHL repeat"/>
    <property type="match status" value="1"/>
</dbReference>
<dbReference type="InterPro" id="IPR011042">
    <property type="entry name" value="6-blade_b-propeller_TolB-like"/>
</dbReference>
<dbReference type="STRING" id="360412.LARV_00616"/>
<dbReference type="NCBIfam" id="NF033206">
    <property type="entry name" value="ScyE_fam"/>
    <property type="match status" value="1"/>
</dbReference>
<keyword evidence="2" id="KW-1185">Reference proteome</keyword>
<evidence type="ECO:0000313" key="2">
    <source>
        <dbReference type="Proteomes" id="UP000055060"/>
    </source>
</evidence>
<organism evidence="1">
    <name type="scientific">Longilinea arvoryzae</name>
    <dbReference type="NCBI Taxonomy" id="360412"/>
    <lineage>
        <taxon>Bacteria</taxon>
        <taxon>Bacillati</taxon>
        <taxon>Chloroflexota</taxon>
        <taxon>Anaerolineae</taxon>
        <taxon>Anaerolineales</taxon>
        <taxon>Anaerolineaceae</taxon>
        <taxon>Longilinea</taxon>
    </lineage>
</organism>
<dbReference type="OrthoDB" id="241638at2"/>
<accession>A0A0S7B6N4</accession>
<sequence>MIHPTQVFFQRAFILFLLVGLFLVPTGMAAASGPVAAYTFAGPIFGLSATPDNSLLVADAGAGVVSLRNGKGSLVAALPGVSDVASIGRGDLFAITSKGDEKLYRISNGATRMVADLGAYEAAKDPDGAGVDSNPFDVQALTGGQALVADAGGNDLLIVDAQGNIDWVATLPEQLVSTTNAKTLAGCPNAPAEIAFVCGLPPMMPAQAVATSVAIGPDGAYYMGELKGIPGALNSSRVWRIEPGTRHAQCGSSPACSVVADGFTSIVDLAFGPDGTLYVTEFDEASFLAVELGGAMMQGGTVNACDLSGNCSVLAGGLSMPIGVTVDKTGQVYAAIQNLTPNAQVVTLP</sequence>
<evidence type="ECO:0000313" key="1">
    <source>
        <dbReference type="EMBL" id="GAP12876.1"/>
    </source>
</evidence>
<dbReference type="RefSeq" id="WP_075072263.1">
    <property type="nucleotide sequence ID" value="NZ_DF967972.1"/>
</dbReference>
<proteinExistence type="predicted"/>
<dbReference type="EMBL" id="DF967972">
    <property type="protein sequence ID" value="GAP12876.1"/>
    <property type="molecule type" value="Genomic_DNA"/>
</dbReference>
<protein>
    <recommendedName>
        <fullName evidence="3">ScyD/ScyE family protein</fullName>
    </recommendedName>
</protein>
<dbReference type="Gene3D" id="2.120.10.30">
    <property type="entry name" value="TolB, C-terminal domain"/>
    <property type="match status" value="1"/>
</dbReference>
<dbReference type="Proteomes" id="UP000055060">
    <property type="component" value="Unassembled WGS sequence"/>
</dbReference>
<dbReference type="AlphaFoldDB" id="A0A0S7B6N4"/>
<reference evidence="1" key="1">
    <citation type="submission" date="2015-07" db="EMBL/GenBank/DDBJ databases">
        <title>Draft Genome Sequences of Anaerolinea thermolimosa IMO-1, Bellilinea caldifistulae GOMI-1, Leptolinea tardivitalis YMTK-2, Levilinea saccharolytica KIBI-1,Longilinea arvoryzae KOME-1, Previously Described as Members of the Anaerolineaceae (Chloroflexi).</title>
        <authorList>
            <person name="Sekiguchi Y."/>
            <person name="Ohashi A."/>
            <person name="Matsuura N."/>
            <person name="Tourlousse M.D."/>
        </authorList>
    </citation>
    <scope>NUCLEOTIDE SEQUENCE [LARGE SCALE GENOMIC DNA]</scope>
    <source>
        <strain evidence="1">KOME-1</strain>
    </source>
</reference>
<evidence type="ECO:0008006" key="3">
    <source>
        <dbReference type="Google" id="ProtNLM"/>
    </source>
</evidence>
<dbReference type="InterPro" id="IPR048031">
    <property type="entry name" value="ScyD/ScyE-like"/>
</dbReference>